<keyword evidence="1" id="KW-1133">Transmembrane helix</keyword>
<dbReference type="GO" id="GO:0030151">
    <property type="term" value="F:molybdenum ion binding"/>
    <property type="evidence" value="ECO:0007669"/>
    <property type="project" value="InterPro"/>
</dbReference>
<name>A0A7G3APC8_LUTLO</name>
<protein>
    <submittedName>
        <fullName evidence="3">Putative amidoxime-reducing component 1</fullName>
    </submittedName>
</protein>
<dbReference type="VEuPathDB" id="VectorBase:LLONM1_007493"/>
<dbReference type="PANTHER" id="PTHR14237">
    <property type="entry name" value="MOLYBDOPTERIN COFACTOR SULFURASE MOSC"/>
    <property type="match status" value="1"/>
</dbReference>
<dbReference type="Pfam" id="PF03473">
    <property type="entry name" value="MOSC"/>
    <property type="match status" value="1"/>
</dbReference>
<dbReference type="PROSITE" id="PS51340">
    <property type="entry name" value="MOSC"/>
    <property type="match status" value="1"/>
</dbReference>
<evidence type="ECO:0000313" key="3">
    <source>
        <dbReference type="EMBL" id="MBC1174280.1"/>
    </source>
</evidence>
<reference evidence="3" key="1">
    <citation type="journal article" date="2020" name="BMC">
        <title>Leishmania infection induces a limited differential gene expression in the sand fly midgut.</title>
        <authorList>
            <person name="Coutinho-Abreu I.V."/>
            <person name="Serafim T.D."/>
            <person name="Meneses C."/>
            <person name="Kamhawi S."/>
            <person name="Oliveira F."/>
            <person name="Valenzuela J.G."/>
        </authorList>
    </citation>
    <scope>NUCLEOTIDE SEQUENCE</scope>
    <source>
        <strain evidence="3">Jacobina</strain>
        <tissue evidence="3">Midgut</tissue>
    </source>
</reference>
<evidence type="ECO:0000259" key="2">
    <source>
        <dbReference type="PROSITE" id="PS51340"/>
    </source>
</evidence>
<dbReference type="SUPFAM" id="SSF50800">
    <property type="entry name" value="PK beta-barrel domain-like"/>
    <property type="match status" value="1"/>
</dbReference>
<dbReference type="InterPro" id="IPR005302">
    <property type="entry name" value="MoCF_Sase_C"/>
</dbReference>
<feature type="domain" description="MOSC" evidence="2">
    <location>
        <begin position="176"/>
        <end position="326"/>
    </location>
</feature>
<dbReference type="Pfam" id="PF03476">
    <property type="entry name" value="MOSC_N"/>
    <property type="match status" value="1"/>
</dbReference>
<dbReference type="InterPro" id="IPR011037">
    <property type="entry name" value="Pyrv_Knase-like_insert_dom_sf"/>
</dbReference>
<accession>A0A7G3APC8</accession>
<organism evidence="3">
    <name type="scientific">Lutzomyia longipalpis</name>
    <name type="common">Sand fly</name>
    <dbReference type="NCBI Taxonomy" id="7200"/>
    <lineage>
        <taxon>Eukaryota</taxon>
        <taxon>Metazoa</taxon>
        <taxon>Ecdysozoa</taxon>
        <taxon>Arthropoda</taxon>
        <taxon>Hexapoda</taxon>
        <taxon>Insecta</taxon>
        <taxon>Pterygota</taxon>
        <taxon>Neoptera</taxon>
        <taxon>Endopterygota</taxon>
        <taxon>Diptera</taxon>
        <taxon>Nematocera</taxon>
        <taxon>Psychodoidea</taxon>
        <taxon>Psychodidae</taxon>
        <taxon>Lutzomyia</taxon>
        <taxon>Lutzomyia</taxon>
    </lineage>
</organism>
<keyword evidence="1" id="KW-0472">Membrane</keyword>
<dbReference type="SUPFAM" id="SSF141673">
    <property type="entry name" value="MOSC N-terminal domain-like"/>
    <property type="match status" value="1"/>
</dbReference>
<keyword evidence="1" id="KW-0812">Transmembrane</keyword>
<dbReference type="GO" id="GO:0030170">
    <property type="term" value="F:pyridoxal phosphate binding"/>
    <property type="evidence" value="ECO:0007669"/>
    <property type="project" value="InterPro"/>
</dbReference>
<sequence length="333" mass="37231">MLDLFSSVHARVSVSVALGLGVVAATFGYFYRKKLLTEPPKKWIRVGDLTSLMIYPIKSCAGIPASELQCNILGLGEGYLRDRVFMLVTVEGQFITARSHPKCVQIQPRIIFSKMYLIAPDQPEMFVDTELLKKKARVIASVWGEEVSTIDCGDAVAKWLSKYLLDRDTGVRLVYYPDTFPTRNAWSIRKNNKDLETHAGALHDITSFMLMNQASVDDLNKRLQEPVSVAQLRPNFLVSGRKEYEEDEWNWVKIGNVIFRNVKLCGRCIFTNINPDTGERNPAGEPLKTLKSYRMVSEDIDAPIMGIHLGVHTSGSVNLGDPVYVGVTPSSSS</sequence>
<dbReference type="GO" id="GO:0003824">
    <property type="term" value="F:catalytic activity"/>
    <property type="evidence" value="ECO:0007669"/>
    <property type="project" value="InterPro"/>
</dbReference>
<evidence type="ECO:0000256" key="1">
    <source>
        <dbReference type="SAM" id="Phobius"/>
    </source>
</evidence>
<proteinExistence type="predicted"/>
<dbReference type="EMBL" id="GITU01005577">
    <property type="protein sequence ID" value="MBC1174280.1"/>
    <property type="molecule type" value="Transcribed_RNA"/>
</dbReference>
<dbReference type="InterPro" id="IPR005303">
    <property type="entry name" value="MOCOS_middle"/>
</dbReference>
<feature type="transmembrane region" description="Helical" evidence="1">
    <location>
        <begin position="12"/>
        <end position="31"/>
    </location>
</feature>
<dbReference type="AlphaFoldDB" id="A0A7G3APC8"/>
<dbReference type="PANTHER" id="PTHR14237:SF19">
    <property type="entry name" value="MITOCHONDRIAL AMIDOXIME REDUCING COMPONENT 1"/>
    <property type="match status" value="1"/>
</dbReference>